<dbReference type="InterPro" id="IPR036291">
    <property type="entry name" value="NAD(P)-bd_dom_sf"/>
</dbReference>
<dbReference type="PROSITE" id="PS00671">
    <property type="entry name" value="D_2_HYDROXYACID_DH_3"/>
    <property type="match status" value="1"/>
</dbReference>
<dbReference type="PANTHER" id="PTHR43761">
    <property type="entry name" value="D-ISOMER SPECIFIC 2-HYDROXYACID DEHYDROGENASE FAMILY PROTEIN (AFU_ORTHOLOGUE AFUA_1G13630)"/>
    <property type="match status" value="1"/>
</dbReference>
<keyword evidence="2 4" id="KW-0560">Oxidoreductase</keyword>
<feature type="domain" description="D-isomer specific 2-hydroxyacid dehydrogenase catalytic" evidence="5">
    <location>
        <begin position="11"/>
        <end position="311"/>
    </location>
</feature>
<dbReference type="GO" id="GO:0016616">
    <property type="term" value="F:oxidoreductase activity, acting on the CH-OH group of donors, NAD or NADP as acceptor"/>
    <property type="evidence" value="ECO:0007669"/>
    <property type="project" value="InterPro"/>
</dbReference>
<evidence type="ECO:0000259" key="5">
    <source>
        <dbReference type="Pfam" id="PF00389"/>
    </source>
</evidence>
<evidence type="ECO:0000256" key="4">
    <source>
        <dbReference type="RuleBase" id="RU003719"/>
    </source>
</evidence>
<protein>
    <submittedName>
        <fullName evidence="7">D-2-hydroxyacid dehydrogenase</fullName>
    </submittedName>
</protein>
<dbReference type="InterPro" id="IPR050418">
    <property type="entry name" value="D-iso_2-hydroxyacid_DH_PdxB"/>
</dbReference>
<dbReference type="InterPro" id="IPR006139">
    <property type="entry name" value="D-isomer_2_OHA_DH_cat_dom"/>
</dbReference>
<comment type="similarity">
    <text evidence="1 4">Belongs to the D-isomer specific 2-hydroxyacid dehydrogenase family.</text>
</comment>
<dbReference type="KEGG" id="fya:KMW28_07960"/>
<dbReference type="PROSITE" id="PS00670">
    <property type="entry name" value="D_2_HYDROXYACID_DH_2"/>
    <property type="match status" value="1"/>
</dbReference>
<reference evidence="7 8" key="1">
    <citation type="submission" date="2021-05" db="EMBL/GenBank/DDBJ databases">
        <title>Comparative genomic studies on the polysaccharide-degrading batcterial strains of the Flammeovirga genus.</title>
        <authorList>
            <person name="Zewei F."/>
            <person name="Zheng Z."/>
            <person name="Yu L."/>
            <person name="Ruyue G."/>
            <person name="Yanhong M."/>
            <person name="Yuanyuan C."/>
            <person name="Jingyan G."/>
            <person name="Wenjun H."/>
        </authorList>
    </citation>
    <scope>NUCLEOTIDE SEQUENCE [LARGE SCALE GENOMIC DNA]</scope>
    <source>
        <strain evidence="7 8">NBRC:100898</strain>
    </source>
</reference>
<proteinExistence type="inferred from homology"/>
<dbReference type="CDD" id="cd12162">
    <property type="entry name" value="2-Hacid_dh_4"/>
    <property type="match status" value="1"/>
</dbReference>
<dbReference type="SUPFAM" id="SSF52283">
    <property type="entry name" value="Formate/glycerate dehydrogenase catalytic domain-like"/>
    <property type="match status" value="1"/>
</dbReference>
<evidence type="ECO:0000313" key="8">
    <source>
        <dbReference type="Proteomes" id="UP000678679"/>
    </source>
</evidence>
<feature type="domain" description="D-isomer specific 2-hydroxyacid dehydrogenase NAD-binding" evidence="6">
    <location>
        <begin position="108"/>
        <end position="289"/>
    </location>
</feature>
<evidence type="ECO:0000313" key="7">
    <source>
        <dbReference type="EMBL" id="QWG03509.1"/>
    </source>
</evidence>
<evidence type="ECO:0000259" key="6">
    <source>
        <dbReference type="Pfam" id="PF02826"/>
    </source>
</evidence>
<dbReference type="RefSeq" id="WP_169664677.1">
    <property type="nucleotide sequence ID" value="NZ_CP076132.1"/>
</dbReference>
<accession>A0AAX1N7H4</accession>
<dbReference type="Pfam" id="PF02826">
    <property type="entry name" value="2-Hacid_dh_C"/>
    <property type="match status" value="1"/>
</dbReference>
<evidence type="ECO:0000256" key="1">
    <source>
        <dbReference type="ARBA" id="ARBA00005854"/>
    </source>
</evidence>
<dbReference type="PANTHER" id="PTHR43761:SF1">
    <property type="entry name" value="D-ISOMER SPECIFIC 2-HYDROXYACID DEHYDROGENASE CATALYTIC DOMAIN-CONTAINING PROTEIN-RELATED"/>
    <property type="match status" value="1"/>
</dbReference>
<sequence length="312" mass="34383">MKIVFLDAESLGNDVQTELQQFDQLGEVIHYALTPKEETLSRIKDADVIVTNKVVITEEMMKVCPQLKGIAITATGTNNVDLEAAKALNIPVKNAVNYSSESVAQQTFAMLLSLMNNIHEYDEFVKDNSYSNHPSFTWIGKGFQEINGKTFGIIGLGNIGKRVAEIATAFGAKVIYYSTSGVARDERFTLVDKDTLFKTSDIISIHSPLNEATKNIISVEELKMMKSSSILLNTGRGGIVDESALVDALNENQIAGTCVDVFTVEPMVHDSPFKNVKDQSKILYSPHIAWASLEARRKLLSITLENVKSFIS</sequence>
<gene>
    <name evidence="7" type="ORF">KMW28_07960</name>
</gene>
<dbReference type="InterPro" id="IPR029753">
    <property type="entry name" value="D-isomer_DH_CS"/>
</dbReference>
<name>A0AAX1N7H4_9BACT</name>
<dbReference type="SUPFAM" id="SSF51735">
    <property type="entry name" value="NAD(P)-binding Rossmann-fold domains"/>
    <property type="match status" value="1"/>
</dbReference>
<dbReference type="GO" id="GO:0051287">
    <property type="term" value="F:NAD binding"/>
    <property type="evidence" value="ECO:0007669"/>
    <property type="project" value="InterPro"/>
</dbReference>
<dbReference type="Pfam" id="PF00389">
    <property type="entry name" value="2-Hacid_dh"/>
    <property type="match status" value="1"/>
</dbReference>
<dbReference type="NCBIfam" id="NF006263">
    <property type="entry name" value="PRK08410.1"/>
    <property type="match status" value="1"/>
</dbReference>
<dbReference type="Gene3D" id="3.40.50.720">
    <property type="entry name" value="NAD(P)-binding Rossmann-like Domain"/>
    <property type="match status" value="2"/>
</dbReference>
<dbReference type="AlphaFoldDB" id="A0AAX1N7H4"/>
<organism evidence="7 8">
    <name type="scientific">Flammeovirga yaeyamensis</name>
    <dbReference type="NCBI Taxonomy" id="367791"/>
    <lineage>
        <taxon>Bacteria</taxon>
        <taxon>Pseudomonadati</taxon>
        <taxon>Bacteroidota</taxon>
        <taxon>Cytophagia</taxon>
        <taxon>Cytophagales</taxon>
        <taxon>Flammeovirgaceae</taxon>
        <taxon>Flammeovirga</taxon>
    </lineage>
</organism>
<dbReference type="InterPro" id="IPR006140">
    <property type="entry name" value="D-isomer_DH_NAD-bd"/>
</dbReference>
<keyword evidence="3" id="KW-0520">NAD</keyword>
<keyword evidence="8" id="KW-1185">Reference proteome</keyword>
<evidence type="ECO:0000256" key="3">
    <source>
        <dbReference type="ARBA" id="ARBA00023027"/>
    </source>
</evidence>
<dbReference type="Proteomes" id="UP000678679">
    <property type="component" value="Chromosome 1"/>
</dbReference>
<evidence type="ECO:0000256" key="2">
    <source>
        <dbReference type="ARBA" id="ARBA00023002"/>
    </source>
</evidence>
<dbReference type="EMBL" id="CP076132">
    <property type="protein sequence ID" value="QWG03509.1"/>
    <property type="molecule type" value="Genomic_DNA"/>
</dbReference>